<dbReference type="InterPro" id="IPR001223">
    <property type="entry name" value="Glyco_hydro18_cat"/>
</dbReference>
<feature type="compositionally biased region" description="Basic and acidic residues" evidence="13">
    <location>
        <begin position="166"/>
        <end position="180"/>
    </location>
</feature>
<dbReference type="PROSITE" id="PS01095">
    <property type="entry name" value="GH18_1"/>
    <property type="match status" value="1"/>
</dbReference>
<dbReference type="Proteomes" id="UP000622797">
    <property type="component" value="Unassembled WGS sequence"/>
</dbReference>
<evidence type="ECO:0000313" key="15">
    <source>
        <dbReference type="EMBL" id="KAF4944464.1"/>
    </source>
</evidence>
<feature type="region of interest" description="Disordered" evidence="13">
    <location>
        <begin position="166"/>
        <end position="208"/>
    </location>
</feature>
<comment type="catalytic activity">
    <reaction evidence="1">
        <text>Random endo-hydrolysis of N-acetyl-beta-D-glucosaminide (1-&gt;4)-beta-linkages in chitin and chitodextrins.</text>
        <dbReference type="EC" id="3.2.1.14"/>
    </reaction>
</comment>
<organism evidence="15 16">
    <name type="scientific">Fusarium sarcochroum</name>
    <dbReference type="NCBI Taxonomy" id="1208366"/>
    <lineage>
        <taxon>Eukaryota</taxon>
        <taxon>Fungi</taxon>
        <taxon>Dikarya</taxon>
        <taxon>Ascomycota</taxon>
        <taxon>Pezizomycotina</taxon>
        <taxon>Sordariomycetes</taxon>
        <taxon>Hypocreomycetidae</taxon>
        <taxon>Hypocreales</taxon>
        <taxon>Nectriaceae</taxon>
        <taxon>Fusarium</taxon>
        <taxon>Fusarium lateritium species complex</taxon>
    </lineage>
</organism>
<keyword evidence="11" id="KW-0624">Polysaccharide degradation</keyword>
<dbReference type="OrthoDB" id="73875at2759"/>
<keyword evidence="9" id="KW-0119">Carbohydrate metabolism</keyword>
<evidence type="ECO:0000256" key="12">
    <source>
        <dbReference type="RuleBase" id="RU000489"/>
    </source>
</evidence>
<accession>A0A8H4WNW4</accession>
<dbReference type="InterPro" id="IPR053214">
    <property type="entry name" value="LysM12-like"/>
</dbReference>
<evidence type="ECO:0000256" key="10">
    <source>
        <dbReference type="ARBA" id="ARBA00023295"/>
    </source>
</evidence>
<keyword evidence="7" id="KW-0146">Chitin degradation</keyword>
<evidence type="ECO:0000259" key="14">
    <source>
        <dbReference type="PROSITE" id="PS51910"/>
    </source>
</evidence>
<dbReference type="PROSITE" id="PS51910">
    <property type="entry name" value="GH18_2"/>
    <property type="match status" value="1"/>
</dbReference>
<dbReference type="SUPFAM" id="SSF51445">
    <property type="entry name" value="(Trans)glycosidases"/>
    <property type="match status" value="1"/>
</dbReference>
<dbReference type="Pfam" id="PF00704">
    <property type="entry name" value="Glyco_hydro_18"/>
    <property type="match status" value="1"/>
</dbReference>
<evidence type="ECO:0000256" key="5">
    <source>
        <dbReference type="ARBA" id="ARBA00022669"/>
    </source>
</evidence>
<keyword evidence="16" id="KW-1185">Reference proteome</keyword>
<evidence type="ECO:0000256" key="3">
    <source>
        <dbReference type="ARBA" id="ARBA00008682"/>
    </source>
</evidence>
<dbReference type="GO" id="GO:0005576">
    <property type="term" value="C:extracellular region"/>
    <property type="evidence" value="ECO:0007669"/>
    <property type="project" value="UniProtKB-SubCell"/>
</dbReference>
<evidence type="ECO:0000256" key="7">
    <source>
        <dbReference type="ARBA" id="ARBA00023024"/>
    </source>
</evidence>
<evidence type="ECO:0000256" key="4">
    <source>
        <dbReference type="ARBA" id="ARBA00022525"/>
    </source>
</evidence>
<name>A0A8H4WNW4_9HYPO</name>
<keyword evidence="6 12" id="KW-0378">Hydrolase</keyword>
<reference evidence="15" key="2">
    <citation type="submission" date="2020-05" db="EMBL/GenBank/DDBJ databases">
        <authorList>
            <person name="Kim H.-S."/>
            <person name="Proctor R.H."/>
            <person name="Brown D.W."/>
        </authorList>
    </citation>
    <scope>NUCLEOTIDE SEQUENCE</scope>
    <source>
        <strain evidence="15">NRRL 20472</strain>
    </source>
</reference>
<evidence type="ECO:0000256" key="9">
    <source>
        <dbReference type="ARBA" id="ARBA00023277"/>
    </source>
</evidence>
<comment type="caution">
    <text evidence="15">The sequence shown here is derived from an EMBL/GenBank/DDBJ whole genome shotgun (WGS) entry which is preliminary data.</text>
</comment>
<comment type="subcellular location">
    <subcellularLocation>
        <location evidence="2">Secreted</location>
    </subcellularLocation>
</comment>
<evidence type="ECO:0000313" key="16">
    <source>
        <dbReference type="Proteomes" id="UP000622797"/>
    </source>
</evidence>
<dbReference type="InterPro" id="IPR001579">
    <property type="entry name" value="Glyco_hydro_18_chit_AS"/>
</dbReference>
<dbReference type="InterPro" id="IPR029070">
    <property type="entry name" value="Chitinase_insertion_sf"/>
</dbReference>
<dbReference type="AlphaFoldDB" id="A0A8H4WNW4"/>
<evidence type="ECO:0000256" key="11">
    <source>
        <dbReference type="ARBA" id="ARBA00023326"/>
    </source>
</evidence>
<gene>
    <name evidence="15" type="ORF">FSARC_14670</name>
</gene>
<evidence type="ECO:0000256" key="6">
    <source>
        <dbReference type="ARBA" id="ARBA00022801"/>
    </source>
</evidence>
<feature type="domain" description="GH18" evidence="14">
    <location>
        <begin position="1"/>
        <end position="208"/>
    </location>
</feature>
<dbReference type="InterPro" id="IPR017853">
    <property type="entry name" value="GH"/>
</dbReference>
<dbReference type="EMBL" id="JABEXW010001340">
    <property type="protein sequence ID" value="KAF4944464.1"/>
    <property type="molecule type" value="Genomic_DNA"/>
</dbReference>
<protein>
    <recommendedName>
        <fullName evidence="14">GH18 domain-containing protein</fullName>
    </recommendedName>
</protein>
<reference evidence="15" key="1">
    <citation type="journal article" date="2020" name="BMC Genomics">
        <title>Correction to: Identification and distribution of gene clusters required for synthesis of sphingolipid metabolism inhibitors in diverse species of the filamentous fungus Fusarium.</title>
        <authorList>
            <person name="Kim H.S."/>
            <person name="Lohmar J.M."/>
            <person name="Busman M."/>
            <person name="Brown D.W."/>
            <person name="Naumann T.A."/>
            <person name="Divon H.H."/>
            <person name="Lysoe E."/>
            <person name="Uhlig S."/>
            <person name="Proctor R.H."/>
        </authorList>
    </citation>
    <scope>NUCLEOTIDE SEQUENCE</scope>
    <source>
        <strain evidence="15">NRRL 20472</strain>
    </source>
</reference>
<keyword evidence="4" id="KW-0964">Secreted</keyword>
<dbReference type="SUPFAM" id="SSF54556">
    <property type="entry name" value="Chitinase insertion domain"/>
    <property type="match status" value="1"/>
</dbReference>
<feature type="compositionally biased region" description="Polar residues" evidence="13">
    <location>
        <begin position="181"/>
        <end position="190"/>
    </location>
</feature>
<dbReference type="GO" id="GO:0008061">
    <property type="term" value="F:chitin binding"/>
    <property type="evidence" value="ECO:0007669"/>
    <property type="project" value="UniProtKB-KW"/>
</dbReference>
<evidence type="ECO:0000256" key="8">
    <source>
        <dbReference type="ARBA" id="ARBA00023026"/>
    </source>
</evidence>
<dbReference type="GO" id="GO:0000272">
    <property type="term" value="P:polysaccharide catabolic process"/>
    <property type="evidence" value="ECO:0007669"/>
    <property type="project" value="UniProtKB-KW"/>
</dbReference>
<dbReference type="Gene3D" id="3.20.20.80">
    <property type="entry name" value="Glycosidases"/>
    <property type="match status" value="1"/>
</dbReference>
<evidence type="ECO:0000256" key="13">
    <source>
        <dbReference type="SAM" id="MobiDB-lite"/>
    </source>
</evidence>
<keyword evidence="8" id="KW-0843">Virulence</keyword>
<dbReference type="GO" id="GO:0006032">
    <property type="term" value="P:chitin catabolic process"/>
    <property type="evidence" value="ECO:0007669"/>
    <property type="project" value="UniProtKB-KW"/>
</dbReference>
<evidence type="ECO:0000256" key="2">
    <source>
        <dbReference type="ARBA" id="ARBA00004613"/>
    </source>
</evidence>
<dbReference type="GO" id="GO:0008843">
    <property type="term" value="F:endochitinase activity"/>
    <property type="evidence" value="ECO:0007669"/>
    <property type="project" value="UniProtKB-EC"/>
</dbReference>
<keyword evidence="5" id="KW-0147">Chitin-binding</keyword>
<dbReference type="PANTHER" id="PTHR47700">
    <property type="entry name" value="V CHITINASE, PUTATIVE (AFU_ORTHOLOGUE AFUA_6G13720)-RELATED"/>
    <property type="match status" value="1"/>
</dbReference>
<sequence length="208" mass="23265">MGYHTILAFGGWVDSTHPTKHHILRNTAKTENRLTVTKNIAAFIKKHDLDGVDIDWEYPGAPDIPDIPKADEDDGKNYLVDRLWLQIPERSESRNGERFAAQLSFEKRQYANIIHQDGQSRVAGPMCIFLGSSEDSLARKGTCTNTAGFIPNAEVDEIANKQTSWWKDESDSDIPVHNDTESVASMSPETKSGRISKYKGLNFGNVDD</sequence>
<keyword evidence="10 12" id="KW-0326">Glycosidase</keyword>
<dbReference type="PANTHER" id="PTHR47700:SF2">
    <property type="entry name" value="CHITINASE"/>
    <property type="match status" value="1"/>
</dbReference>
<proteinExistence type="inferred from homology"/>
<comment type="similarity">
    <text evidence="3">Belongs to the glycosyl hydrolase 18 family. Chitinase class V subfamily.</text>
</comment>
<evidence type="ECO:0000256" key="1">
    <source>
        <dbReference type="ARBA" id="ARBA00000822"/>
    </source>
</evidence>